<dbReference type="GeneID" id="63843975"/>
<sequence length="184" mass="20929">MIQLAPFQADISHVLYNCYTLCSQIVNAGPTEYTAQAKNVDDVCHPRSELPLLSVACSSNLRNPFPRCGSHRVMVANTLFILTANFKFEFSSFCPRLVPHRYSRLIPQNGEILRRRHDRLRTISWFASNGAFHYHFFSAKALLEEATLPGAAVGRRMGIDHLLKWNRRFLCDLLFVDVDCVTVG</sequence>
<name>A0A9P4GCC9_9PLEO</name>
<organism evidence="1 2">
    <name type="scientific">Cucurbitaria berberidis CBS 394.84</name>
    <dbReference type="NCBI Taxonomy" id="1168544"/>
    <lineage>
        <taxon>Eukaryota</taxon>
        <taxon>Fungi</taxon>
        <taxon>Dikarya</taxon>
        <taxon>Ascomycota</taxon>
        <taxon>Pezizomycotina</taxon>
        <taxon>Dothideomycetes</taxon>
        <taxon>Pleosporomycetidae</taxon>
        <taxon>Pleosporales</taxon>
        <taxon>Pleosporineae</taxon>
        <taxon>Cucurbitariaceae</taxon>
        <taxon>Cucurbitaria</taxon>
    </lineage>
</organism>
<evidence type="ECO:0000313" key="1">
    <source>
        <dbReference type="EMBL" id="KAF1843032.1"/>
    </source>
</evidence>
<protein>
    <submittedName>
        <fullName evidence="1">Uncharacterized protein</fullName>
    </submittedName>
</protein>
<proteinExistence type="predicted"/>
<reference evidence="1" key="1">
    <citation type="submission" date="2020-01" db="EMBL/GenBank/DDBJ databases">
        <authorList>
            <consortium name="DOE Joint Genome Institute"/>
            <person name="Haridas S."/>
            <person name="Albert R."/>
            <person name="Binder M."/>
            <person name="Bloem J."/>
            <person name="Labutti K."/>
            <person name="Salamov A."/>
            <person name="Andreopoulos B."/>
            <person name="Baker S.E."/>
            <person name="Barry K."/>
            <person name="Bills G."/>
            <person name="Bluhm B.H."/>
            <person name="Cannon C."/>
            <person name="Castanera R."/>
            <person name="Culley D.E."/>
            <person name="Daum C."/>
            <person name="Ezra D."/>
            <person name="Gonzalez J.B."/>
            <person name="Henrissat B."/>
            <person name="Kuo A."/>
            <person name="Liang C."/>
            <person name="Lipzen A."/>
            <person name="Lutzoni F."/>
            <person name="Magnuson J."/>
            <person name="Mondo S."/>
            <person name="Nolan M."/>
            <person name="Ohm R."/>
            <person name="Pangilinan J."/>
            <person name="Park H.-J."/>
            <person name="Ramirez L."/>
            <person name="Alfaro M."/>
            <person name="Sun H."/>
            <person name="Tritt A."/>
            <person name="Yoshinaga Y."/>
            <person name="Zwiers L.-H."/>
            <person name="Turgeon B.G."/>
            <person name="Goodwin S.B."/>
            <person name="Spatafora J.W."/>
            <person name="Crous P.W."/>
            <person name="Grigoriev I.V."/>
        </authorList>
    </citation>
    <scope>NUCLEOTIDE SEQUENCE</scope>
    <source>
        <strain evidence="1">CBS 394.84</strain>
    </source>
</reference>
<accession>A0A9P4GCC9</accession>
<gene>
    <name evidence="1" type="ORF">K460DRAFT_138373</name>
</gene>
<evidence type="ECO:0000313" key="2">
    <source>
        <dbReference type="Proteomes" id="UP000800039"/>
    </source>
</evidence>
<keyword evidence="2" id="KW-1185">Reference proteome</keyword>
<dbReference type="EMBL" id="ML976617">
    <property type="protein sequence ID" value="KAF1843032.1"/>
    <property type="molecule type" value="Genomic_DNA"/>
</dbReference>
<dbReference type="AlphaFoldDB" id="A0A9P4GCC9"/>
<dbReference type="Proteomes" id="UP000800039">
    <property type="component" value="Unassembled WGS sequence"/>
</dbReference>
<dbReference type="RefSeq" id="XP_040785595.1">
    <property type="nucleotide sequence ID" value="XM_040926723.1"/>
</dbReference>
<comment type="caution">
    <text evidence="1">The sequence shown here is derived from an EMBL/GenBank/DDBJ whole genome shotgun (WGS) entry which is preliminary data.</text>
</comment>